<keyword evidence="22" id="KW-1185">Reference proteome</keyword>
<dbReference type="InterPro" id="IPR053729">
    <property type="entry name" value="MAD2L1BP_domain_sf"/>
</dbReference>
<evidence type="ECO:0000256" key="6">
    <source>
        <dbReference type="ARBA" id="ARBA00022741"/>
    </source>
</evidence>
<keyword evidence="15" id="KW-0413">Isomerase</keyword>
<dbReference type="EC" id="5.6.2.3" evidence="17"/>
<evidence type="ECO:0000256" key="9">
    <source>
        <dbReference type="ARBA" id="ARBA00022806"/>
    </source>
</evidence>
<comment type="catalytic activity">
    <reaction evidence="18">
        <text>ATP + H2O = ADP + phosphate + H(+)</text>
        <dbReference type="Rhea" id="RHEA:13065"/>
        <dbReference type="ChEBI" id="CHEBI:15377"/>
        <dbReference type="ChEBI" id="CHEBI:15378"/>
        <dbReference type="ChEBI" id="CHEBI:30616"/>
        <dbReference type="ChEBI" id="CHEBI:43474"/>
        <dbReference type="ChEBI" id="CHEBI:456216"/>
        <dbReference type="EC" id="5.6.2.3"/>
    </reaction>
</comment>
<dbReference type="GO" id="GO:0045951">
    <property type="term" value="P:positive regulation of mitotic recombination"/>
    <property type="evidence" value="ECO:0007669"/>
    <property type="project" value="TreeGrafter"/>
</dbReference>
<dbReference type="Proteomes" id="UP000682877">
    <property type="component" value="Chromosome 1"/>
</dbReference>
<keyword evidence="6" id="KW-0547">Nucleotide-binding</keyword>
<keyword evidence="13" id="KW-0238">DNA-binding</keyword>
<dbReference type="GO" id="GO:0006366">
    <property type="term" value="P:transcription by RNA polymerase II"/>
    <property type="evidence" value="ECO:0007669"/>
    <property type="project" value="TreeGrafter"/>
</dbReference>
<dbReference type="SMART" id="SM00488">
    <property type="entry name" value="DEXDc2"/>
    <property type="match status" value="1"/>
</dbReference>
<comment type="subcellular location">
    <subcellularLocation>
        <location evidence="2">Nucleus</location>
    </subcellularLocation>
</comment>
<evidence type="ECO:0000256" key="7">
    <source>
        <dbReference type="ARBA" id="ARBA00022763"/>
    </source>
</evidence>
<evidence type="ECO:0000256" key="10">
    <source>
        <dbReference type="ARBA" id="ARBA00022840"/>
    </source>
</evidence>
<keyword evidence="19" id="KW-0175">Coiled coil</keyword>
<dbReference type="GO" id="GO:0006289">
    <property type="term" value="P:nucleotide-excision repair"/>
    <property type="evidence" value="ECO:0007669"/>
    <property type="project" value="InterPro"/>
</dbReference>
<evidence type="ECO:0000256" key="2">
    <source>
        <dbReference type="ARBA" id="ARBA00004123"/>
    </source>
</evidence>
<keyword evidence="14" id="KW-0234">DNA repair</keyword>
<evidence type="ECO:0000256" key="5">
    <source>
        <dbReference type="ARBA" id="ARBA00022723"/>
    </source>
</evidence>
<keyword evidence="11" id="KW-0408">Iron</keyword>
<keyword evidence="5" id="KW-0479">Metal-binding</keyword>
<evidence type="ECO:0000256" key="19">
    <source>
        <dbReference type="SAM" id="Coils"/>
    </source>
</evidence>
<organism evidence="21 22">
    <name type="scientific">Arabidopsis arenosa</name>
    <name type="common">Sand rock-cress</name>
    <name type="synonym">Cardaminopsis arenosa</name>
    <dbReference type="NCBI Taxonomy" id="38785"/>
    <lineage>
        <taxon>Eukaryota</taxon>
        <taxon>Viridiplantae</taxon>
        <taxon>Streptophyta</taxon>
        <taxon>Embryophyta</taxon>
        <taxon>Tracheophyta</taxon>
        <taxon>Spermatophyta</taxon>
        <taxon>Magnoliopsida</taxon>
        <taxon>eudicotyledons</taxon>
        <taxon>Gunneridae</taxon>
        <taxon>Pentapetalae</taxon>
        <taxon>rosids</taxon>
        <taxon>malvids</taxon>
        <taxon>Brassicales</taxon>
        <taxon>Brassicaceae</taxon>
        <taxon>Camelineae</taxon>
        <taxon>Arabidopsis</taxon>
    </lineage>
</organism>
<proteinExistence type="inferred from homology"/>
<dbReference type="SMART" id="SM00491">
    <property type="entry name" value="HELICc2"/>
    <property type="match status" value="1"/>
</dbReference>
<dbReference type="NCBIfam" id="TIGR00604">
    <property type="entry name" value="rad3"/>
    <property type="match status" value="1"/>
</dbReference>
<dbReference type="GO" id="GO:0046872">
    <property type="term" value="F:metal ion binding"/>
    <property type="evidence" value="ECO:0007669"/>
    <property type="project" value="UniProtKB-KW"/>
</dbReference>
<feature type="coiled-coil region" evidence="19">
    <location>
        <begin position="52"/>
        <end position="110"/>
    </location>
</feature>
<dbReference type="AlphaFoldDB" id="A0A8S1ZBM3"/>
<keyword evidence="16" id="KW-0539">Nucleus</keyword>
<dbReference type="InterPro" id="IPR045028">
    <property type="entry name" value="DinG/Rad3-like"/>
</dbReference>
<dbReference type="FunFam" id="3.40.50.300:FF:000128">
    <property type="entry name" value="Putative DNA repair helicase RAD3"/>
    <property type="match status" value="1"/>
</dbReference>
<dbReference type="InterPro" id="IPR006555">
    <property type="entry name" value="ATP-dep_Helicase_C"/>
</dbReference>
<dbReference type="PROSITE" id="PS51193">
    <property type="entry name" value="HELICASE_ATP_BIND_2"/>
    <property type="match status" value="1"/>
</dbReference>
<dbReference type="FunFam" id="3.40.50.300:FF:000381">
    <property type="entry name" value="TFIIH basal transcription factor complex helicase subunit"/>
    <property type="match status" value="1"/>
</dbReference>
<evidence type="ECO:0000313" key="22">
    <source>
        <dbReference type="Proteomes" id="UP000682877"/>
    </source>
</evidence>
<dbReference type="PANTHER" id="PTHR11472:SF1">
    <property type="entry name" value="GENERAL TRANSCRIPTION AND DNA REPAIR FACTOR IIH HELICASE SUBUNIT XPD"/>
    <property type="match status" value="1"/>
</dbReference>
<protein>
    <recommendedName>
        <fullName evidence="17">DNA 5'-3' helicase</fullName>
        <ecNumber evidence="17">5.6.2.3</ecNumber>
    </recommendedName>
</protein>
<comment type="cofactor">
    <cofactor evidence="1">
        <name>[4Fe-4S] cluster</name>
        <dbReference type="ChEBI" id="CHEBI:49883"/>
    </cofactor>
</comment>
<keyword evidence="8" id="KW-0378">Hydrolase</keyword>
<dbReference type="InterPro" id="IPR027417">
    <property type="entry name" value="P-loop_NTPase"/>
</dbReference>
<dbReference type="Gene3D" id="3.40.50.300">
    <property type="entry name" value="P-loop containing nucleotide triphosphate hydrolases"/>
    <property type="match status" value="2"/>
</dbReference>
<dbReference type="InterPro" id="IPR002464">
    <property type="entry name" value="DNA/RNA_helicase_DEAH_CS"/>
</dbReference>
<evidence type="ECO:0000256" key="17">
    <source>
        <dbReference type="ARBA" id="ARBA00044969"/>
    </source>
</evidence>
<keyword evidence="7" id="KW-0227">DNA damage</keyword>
<dbReference type="GO" id="GO:0051539">
    <property type="term" value="F:4 iron, 4 sulfur cluster binding"/>
    <property type="evidence" value="ECO:0007669"/>
    <property type="project" value="UniProtKB-KW"/>
</dbReference>
<dbReference type="InterPro" id="IPR010614">
    <property type="entry name" value="RAD3-like_helicase_DEAD"/>
</dbReference>
<evidence type="ECO:0000256" key="18">
    <source>
        <dbReference type="ARBA" id="ARBA00048954"/>
    </source>
</evidence>
<evidence type="ECO:0000256" key="12">
    <source>
        <dbReference type="ARBA" id="ARBA00023014"/>
    </source>
</evidence>
<evidence type="ECO:0000313" key="21">
    <source>
        <dbReference type="EMBL" id="CAE5956405.1"/>
    </source>
</evidence>
<gene>
    <name evidence="21" type="ORF">AARE701A_LOCUS182</name>
</gene>
<dbReference type="InterPro" id="IPR013020">
    <property type="entry name" value="Rad3/Chl1-like"/>
</dbReference>
<evidence type="ECO:0000256" key="4">
    <source>
        <dbReference type="ARBA" id="ARBA00022485"/>
    </source>
</evidence>
<dbReference type="InterPro" id="IPR014013">
    <property type="entry name" value="Helic_SF1/SF2_ATP-bd_DinG/Rad3"/>
</dbReference>
<sequence>MEMAEGEGTTEENYDVDIATTASSLGGSGIFHIINDIVGFVLYMHQQIPSVLQDMSLEFDGLQTEFMDLEANLTQPQVKPLVRRKLVSRKREVKNEIKKLEKLMKTITSLRSALQLMVREAPGIQKVVLILGGSPLRPQKAYELLFTQHSDSLLGYEGDFAKSKAAEALSKKTIRALISVGAGSTSYPGPMRLFILVHAPPTLNLPQHFLPKRDFRYNRKFVPSKLRFKCRAQDNATNSPPTNDLIWSLTRRRKKMIFKIEDVTVYFPYDNIYPEQYEYMVELKRALDAKGHCLLEMPTGTGKTIALLSLITSYRLSRPDSPIKLVYCTRTVHEMEKTLGELKLLHDYQVRHLGTQAKILAIGLSSRKNLCVNTKVLAAENRDSVDAACRKRTASWVRALSTENPNVELCDYFENYEKAADNALLPPGVYTLEDLRAFGKNRGWCPYFLARHMVQFANVIVYSYQYLLDPKVAGIISKELQKESVVVFDEAHNIDNVCIEALSVSVRRVTLEGANRNLNKIRQEIDRFKATDAGRLRAEYNRLVEGLALRGDLSGSDQWLANPALPHDILKEAVPGNIRRAEHFVHVLRRLLQYLGVRLDTENVEKESPVSFVSSLNSQAGIEQKTLKFCYDRLQSLMLTLEITDTDEFLPIQTVCDFATLVGTYARGFSIIIEPYDERMPHIPDPILQLSCHDASLAIKPVFDRFQSVVITSGTLSPIDLYPRLLSFTPVVSRSFKMSMTRDCICPMVLTRGSDQLPVSTKFDMRSDPGVVRNYGKLLVEMVSIVPDGVVCFFVSYSYMDGIIATWNETGILKEIMQQKLVFIETQDVVETTLALDNYRRACDCGRGAVFFSVARGKVAEGIDFDRHYGRLVVMYGVPFQYTLSKILRARLEYLHDTFQIKEGDFLTFDALRQAAQCVGRVIRSKADYGMMIFADKRYSRHDKRSKLPGWILSHLRDAHLNLSTDMAIHIAREFLRKMAQPYDKAGTMGRKTLLTQEDLEKMAETGVQDMAY</sequence>
<dbReference type="PROSITE" id="PS00690">
    <property type="entry name" value="DEAH_ATP_HELICASE"/>
    <property type="match status" value="1"/>
</dbReference>
<accession>A0A8S1ZBM3</accession>
<dbReference type="InterPro" id="IPR001945">
    <property type="entry name" value="RAD3/XPD"/>
</dbReference>
<dbReference type="Pfam" id="PF13307">
    <property type="entry name" value="Helicase_C_2"/>
    <property type="match status" value="1"/>
</dbReference>
<evidence type="ECO:0000256" key="3">
    <source>
        <dbReference type="ARBA" id="ARBA00009146"/>
    </source>
</evidence>
<dbReference type="PRINTS" id="PR00852">
    <property type="entry name" value="XRODRMPGMNTD"/>
</dbReference>
<dbReference type="GO" id="GO:0005634">
    <property type="term" value="C:nucleus"/>
    <property type="evidence" value="ECO:0007669"/>
    <property type="project" value="UniProtKB-SubCell"/>
</dbReference>
<comment type="similarity">
    <text evidence="3">Belongs to the helicase family. RAD3/XPD subfamily.</text>
</comment>
<reference evidence="21" key="1">
    <citation type="submission" date="2021-01" db="EMBL/GenBank/DDBJ databases">
        <authorList>
            <person name="Bezrukov I."/>
        </authorList>
    </citation>
    <scope>NUCLEOTIDE SEQUENCE</scope>
</reference>
<dbReference type="SUPFAM" id="SSF52540">
    <property type="entry name" value="P-loop containing nucleoside triphosphate hydrolases"/>
    <property type="match status" value="1"/>
</dbReference>
<evidence type="ECO:0000256" key="1">
    <source>
        <dbReference type="ARBA" id="ARBA00001966"/>
    </source>
</evidence>
<evidence type="ECO:0000256" key="13">
    <source>
        <dbReference type="ARBA" id="ARBA00023125"/>
    </source>
</evidence>
<evidence type="ECO:0000256" key="8">
    <source>
        <dbReference type="ARBA" id="ARBA00022801"/>
    </source>
</evidence>
<keyword evidence="4" id="KW-0004">4Fe-4S</keyword>
<evidence type="ECO:0000256" key="16">
    <source>
        <dbReference type="ARBA" id="ARBA00023242"/>
    </source>
</evidence>
<keyword evidence="9" id="KW-0347">Helicase</keyword>
<dbReference type="InterPro" id="IPR010643">
    <property type="entry name" value="HBB"/>
</dbReference>
<dbReference type="InterPro" id="IPR006554">
    <property type="entry name" value="Helicase-like_DEXD_c2"/>
</dbReference>
<dbReference type="GO" id="GO:0016818">
    <property type="term" value="F:hydrolase activity, acting on acid anhydrides, in phosphorus-containing anhydrides"/>
    <property type="evidence" value="ECO:0007669"/>
    <property type="project" value="InterPro"/>
</dbReference>
<dbReference type="GO" id="GO:0043139">
    <property type="term" value="F:5'-3' DNA helicase activity"/>
    <property type="evidence" value="ECO:0007669"/>
    <property type="project" value="UniProtKB-EC"/>
</dbReference>
<dbReference type="GO" id="GO:0005524">
    <property type="term" value="F:ATP binding"/>
    <property type="evidence" value="ECO:0007669"/>
    <property type="project" value="UniProtKB-KW"/>
</dbReference>
<dbReference type="Gene3D" id="3.30.900.20">
    <property type="match status" value="1"/>
</dbReference>
<dbReference type="FunFam" id="3.40.50.300:FF:000135">
    <property type="entry name" value="DNA repair helicase RAD3, putative"/>
    <property type="match status" value="1"/>
</dbReference>
<evidence type="ECO:0000256" key="15">
    <source>
        <dbReference type="ARBA" id="ARBA00023235"/>
    </source>
</evidence>
<evidence type="ECO:0000256" key="11">
    <source>
        <dbReference type="ARBA" id="ARBA00023004"/>
    </source>
</evidence>
<dbReference type="Pfam" id="PF06777">
    <property type="entry name" value="HBB"/>
    <property type="match status" value="1"/>
</dbReference>
<keyword evidence="12" id="KW-0411">Iron-sulfur</keyword>
<evidence type="ECO:0000256" key="14">
    <source>
        <dbReference type="ARBA" id="ARBA00023204"/>
    </source>
</evidence>
<dbReference type="EMBL" id="LR999451">
    <property type="protein sequence ID" value="CAE5956405.1"/>
    <property type="molecule type" value="Genomic_DNA"/>
</dbReference>
<dbReference type="GO" id="GO:0003684">
    <property type="term" value="F:damaged DNA binding"/>
    <property type="evidence" value="ECO:0007669"/>
    <property type="project" value="TreeGrafter"/>
</dbReference>
<dbReference type="PANTHER" id="PTHR11472">
    <property type="entry name" value="DNA REPAIR DEAD HELICASE RAD3/XP-D SUBFAMILY MEMBER"/>
    <property type="match status" value="1"/>
</dbReference>
<feature type="domain" description="Helicase ATP-binding" evidence="20">
    <location>
        <begin position="262"/>
        <end position="540"/>
    </location>
</feature>
<evidence type="ECO:0000259" key="20">
    <source>
        <dbReference type="PROSITE" id="PS51193"/>
    </source>
</evidence>
<dbReference type="Pfam" id="PF06733">
    <property type="entry name" value="DEAD_2"/>
    <property type="match status" value="1"/>
</dbReference>
<dbReference type="CDD" id="cd18788">
    <property type="entry name" value="SF2_C_XPD"/>
    <property type="match status" value="1"/>
</dbReference>
<keyword evidence="10" id="KW-0067">ATP-binding</keyword>
<name>A0A8S1ZBM3_ARAAE</name>